<dbReference type="GO" id="GO:0016787">
    <property type="term" value="F:hydrolase activity"/>
    <property type="evidence" value="ECO:0007669"/>
    <property type="project" value="UniProtKB-KW"/>
</dbReference>
<dbReference type="Gene3D" id="3.20.20.80">
    <property type="entry name" value="Glycosidases"/>
    <property type="match status" value="1"/>
</dbReference>
<feature type="domain" description="GH18" evidence="1">
    <location>
        <begin position="53"/>
        <end position="353"/>
    </location>
</feature>
<dbReference type="SUPFAM" id="SSF51445">
    <property type="entry name" value="(Trans)glycosidases"/>
    <property type="match status" value="1"/>
</dbReference>
<evidence type="ECO:0000313" key="2">
    <source>
        <dbReference type="EMBL" id="CUR57800.1"/>
    </source>
</evidence>
<protein>
    <submittedName>
        <fullName evidence="2">Glycoside hydrolase, family 18</fullName>
    </submittedName>
</protein>
<dbReference type="GO" id="GO:0008061">
    <property type="term" value="F:chitin binding"/>
    <property type="evidence" value="ECO:0007669"/>
    <property type="project" value="InterPro"/>
</dbReference>
<reference evidence="2" key="1">
    <citation type="submission" date="2015-08" db="EMBL/GenBank/DDBJ databases">
        <authorList>
            <person name="Babu N.S."/>
            <person name="Beckwith C.J."/>
            <person name="Beseler K.G."/>
            <person name="Brison A."/>
            <person name="Carone J.V."/>
            <person name="Caskin T.P."/>
            <person name="Diamond M."/>
            <person name="Durham M.E."/>
            <person name="Foxe J.M."/>
            <person name="Go M."/>
            <person name="Henderson B.A."/>
            <person name="Jones I.B."/>
            <person name="McGettigan J.A."/>
            <person name="Micheletti S.J."/>
            <person name="Nasrallah M.E."/>
            <person name="Ortiz D."/>
            <person name="Piller C.R."/>
            <person name="Privatt S.R."/>
            <person name="Schneider S.L."/>
            <person name="Sharp S."/>
            <person name="Smith T.C."/>
            <person name="Stanton J.D."/>
            <person name="Ullery H.E."/>
            <person name="Wilson R.J."/>
            <person name="Serrano M.G."/>
            <person name="Buck G."/>
            <person name="Lee V."/>
            <person name="Wang Y."/>
            <person name="Carvalho R."/>
            <person name="Voegtly L."/>
            <person name="Shi R."/>
            <person name="Duckworth R."/>
            <person name="Johnson A."/>
            <person name="Loviza R."/>
            <person name="Walstead R."/>
            <person name="Shah Z."/>
            <person name="Kiflezghi M."/>
            <person name="Wade K."/>
            <person name="Ball S.L."/>
            <person name="Bradley K.W."/>
            <person name="Asai D.J."/>
            <person name="Bowman C.A."/>
            <person name="Russell D.A."/>
            <person name="Pope W.H."/>
            <person name="Jacobs-Sera D."/>
            <person name="Hendrix R.W."/>
            <person name="Hatfull G.F."/>
        </authorList>
    </citation>
    <scope>NUCLEOTIDE SEQUENCE</scope>
</reference>
<accession>A0A2P2C728</accession>
<dbReference type="Pfam" id="PF00704">
    <property type="entry name" value="Glyco_hydro_18"/>
    <property type="match status" value="1"/>
</dbReference>
<dbReference type="GO" id="GO:0005975">
    <property type="term" value="P:carbohydrate metabolic process"/>
    <property type="evidence" value="ECO:0007669"/>
    <property type="project" value="InterPro"/>
</dbReference>
<dbReference type="AlphaFoldDB" id="A0A2P2C728"/>
<dbReference type="InterPro" id="IPR001223">
    <property type="entry name" value="Glyco_hydro18_cat"/>
</dbReference>
<dbReference type="InterPro" id="IPR011583">
    <property type="entry name" value="Chitinase_II/V-like_cat"/>
</dbReference>
<dbReference type="EMBL" id="CZKB01000005">
    <property type="protein sequence ID" value="CUR57800.1"/>
    <property type="molecule type" value="Genomic_DNA"/>
</dbReference>
<evidence type="ECO:0000259" key="1">
    <source>
        <dbReference type="PROSITE" id="PS51910"/>
    </source>
</evidence>
<dbReference type="InterPro" id="IPR017853">
    <property type="entry name" value="GH"/>
</dbReference>
<dbReference type="PANTHER" id="PTHR46066">
    <property type="entry name" value="CHITINASE DOMAIN-CONTAINING PROTEIN 1 FAMILY MEMBER"/>
    <property type="match status" value="1"/>
</dbReference>
<keyword evidence="2" id="KW-0378">Hydrolase</keyword>
<dbReference type="SMART" id="SM00636">
    <property type="entry name" value="Glyco_18"/>
    <property type="match status" value="1"/>
</dbReference>
<dbReference type="Gene3D" id="3.10.50.10">
    <property type="match status" value="1"/>
</dbReference>
<name>A0A2P2C728_9ZZZZ</name>
<dbReference type="PROSITE" id="PS51910">
    <property type="entry name" value="GH18_2"/>
    <property type="match status" value="1"/>
</dbReference>
<organism evidence="2">
    <name type="scientific">metagenome</name>
    <dbReference type="NCBI Taxonomy" id="256318"/>
    <lineage>
        <taxon>unclassified sequences</taxon>
        <taxon>metagenomes</taxon>
    </lineage>
</organism>
<proteinExistence type="predicted"/>
<dbReference type="PANTHER" id="PTHR46066:SF2">
    <property type="entry name" value="CHITINASE DOMAIN-CONTAINING PROTEIN 1"/>
    <property type="match status" value="1"/>
</dbReference>
<dbReference type="InterPro" id="IPR029070">
    <property type="entry name" value="Chitinase_insertion_sf"/>
</dbReference>
<sequence>MRYPCGTWWNTDTALLRQTHPVRTTIATLVLLLLAPASAGAAPTTERAAPAGLAVTGYALPSTHPAIIRRDAAALTTVTVAAVSLRPDGASTTSPDPRTARLVGTAHAEGLRAELLVGNWSDRLGGFDPDAASHLLSDGDHITAVADQLTGLVASGGWDGVNVDLELVRRRDSRGLVAFVTALRERLPATASITIDVSARTSATAYRAGGYRLAELAAVVDAVQLMAYDQHGPDWSGPGPIGGLAWVRDAVAAALAEVPPEKLDLGVAGYGYLWRADGSGRTLTVKAARRLVERSGAAARWRRAQGEWRATLPGRRVVWWSDGRSYAARAALATDLGLRGTAIWRLGSAGPLD</sequence>
<gene>
    <name evidence="2" type="ORF">NOCA1130226</name>
</gene>